<reference evidence="1 2" key="1">
    <citation type="submission" date="2018-07" db="EMBL/GenBank/DDBJ databases">
        <title>A high quality draft genome assembly of the barn swallow (H. rustica rustica).</title>
        <authorList>
            <person name="Formenti G."/>
            <person name="Chiara M."/>
            <person name="Poveda L."/>
            <person name="Francoijs K.-J."/>
            <person name="Bonisoli-Alquati A."/>
            <person name="Canova L."/>
            <person name="Gianfranceschi L."/>
            <person name="Horner D.S."/>
            <person name="Saino N."/>
        </authorList>
    </citation>
    <scope>NUCLEOTIDE SEQUENCE [LARGE SCALE GENOMIC DNA]</scope>
    <source>
        <strain evidence="1">Chelidonia</strain>
        <tissue evidence="1">Blood</tissue>
    </source>
</reference>
<dbReference type="Proteomes" id="UP000269221">
    <property type="component" value="Unassembled WGS sequence"/>
</dbReference>
<evidence type="ECO:0000313" key="2">
    <source>
        <dbReference type="Proteomes" id="UP000269221"/>
    </source>
</evidence>
<gene>
    <name evidence="1" type="ORF">DUI87_25263</name>
</gene>
<dbReference type="AlphaFoldDB" id="A0A3M0JB01"/>
<proteinExistence type="predicted"/>
<name>A0A3M0JB01_HIRRU</name>
<keyword evidence="2" id="KW-1185">Reference proteome</keyword>
<organism evidence="1 2">
    <name type="scientific">Hirundo rustica rustica</name>
    <dbReference type="NCBI Taxonomy" id="333673"/>
    <lineage>
        <taxon>Eukaryota</taxon>
        <taxon>Metazoa</taxon>
        <taxon>Chordata</taxon>
        <taxon>Craniata</taxon>
        <taxon>Vertebrata</taxon>
        <taxon>Euteleostomi</taxon>
        <taxon>Archelosauria</taxon>
        <taxon>Archosauria</taxon>
        <taxon>Dinosauria</taxon>
        <taxon>Saurischia</taxon>
        <taxon>Theropoda</taxon>
        <taxon>Coelurosauria</taxon>
        <taxon>Aves</taxon>
        <taxon>Neognathae</taxon>
        <taxon>Neoaves</taxon>
        <taxon>Telluraves</taxon>
        <taxon>Australaves</taxon>
        <taxon>Passeriformes</taxon>
        <taxon>Sylvioidea</taxon>
        <taxon>Hirundinidae</taxon>
        <taxon>Hirundo</taxon>
    </lineage>
</organism>
<comment type="caution">
    <text evidence="1">The sequence shown here is derived from an EMBL/GenBank/DDBJ whole genome shotgun (WGS) entry which is preliminary data.</text>
</comment>
<accession>A0A3M0JB01</accession>
<evidence type="ECO:0000313" key="1">
    <source>
        <dbReference type="EMBL" id="RMB98357.1"/>
    </source>
</evidence>
<dbReference type="EMBL" id="QRBI01000153">
    <property type="protein sequence ID" value="RMB98357.1"/>
    <property type="molecule type" value="Genomic_DNA"/>
</dbReference>
<sequence>MPAILGILLDWQPEAGMSILRPGGCTPGVKFTICSKKKCSLFITMDKALKSCPEVFLILDCMSKVPLKNISANGDRVHCQSHDDMPW</sequence>
<protein>
    <submittedName>
        <fullName evidence="1">Uncharacterized protein</fullName>
    </submittedName>
</protein>